<dbReference type="GO" id="GO:0006904">
    <property type="term" value="P:vesicle docking involved in exocytosis"/>
    <property type="evidence" value="ECO:0007669"/>
    <property type="project" value="InterPro"/>
</dbReference>
<evidence type="ECO:0000256" key="5">
    <source>
        <dbReference type="SAM" id="Coils"/>
    </source>
</evidence>
<organism evidence="9 10">
    <name type="scientific">Exidia glandulosa HHB12029</name>
    <dbReference type="NCBI Taxonomy" id="1314781"/>
    <lineage>
        <taxon>Eukaryota</taxon>
        <taxon>Fungi</taxon>
        <taxon>Dikarya</taxon>
        <taxon>Basidiomycota</taxon>
        <taxon>Agaricomycotina</taxon>
        <taxon>Agaricomycetes</taxon>
        <taxon>Auriculariales</taxon>
        <taxon>Exidiaceae</taxon>
        <taxon>Exidia</taxon>
    </lineage>
</organism>
<keyword evidence="2 4" id="KW-0268">Exocytosis</keyword>
<keyword evidence="1 4" id="KW-0813">Transport</keyword>
<feature type="coiled-coil region" evidence="5">
    <location>
        <begin position="82"/>
        <end position="109"/>
    </location>
</feature>
<dbReference type="GO" id="GO:0006893">
    <property type="term" value="P:Golgi to plasma membrane transport"/>
    <property type="evidence" value="ECO:0007669"/>
    <property type="project" value="TreeGrafter"/>
</dbReference>
<dbReference type="InterPro" id="IPR039682">
    <property type="entry name" value="Sec8/EXOC4"/>
</dbReference>
<dbReference type="GO" id="GO:0015031">
    <property type="term" value="P:protein transport"/>
    <property type="evidence" value="ECO:0007669"/>
    <property type="project" value="UniProtKB-KW"/>
</dbReference>
<dbReference type="PANTHER" id="PTHR14146:SF0">
    <property type="entry name" value="EXOCYST COMPLEX COMPONENT 4"/>
    <property type="match status" value="1"/>
</dbReference>
<dbReference type="InParanoid" id="A0A165IRM2"/>
<gene>
    <name evidence="9" type="ORF">EXIGLDRAFT_612626</name>
</gene>
<feature type="domain" description="Exocyst complex component Sec8 N-terminal" evidence="7">
    <location>
        <begin position="7"/>
        <end position="142"/>
    </location>
</feature>
<sequence length="1060" mass="118154">MFVSYAAVLDQIQDEWGFVMDDDFNPVDLALQLLDDSSVGKDLDSFLRTKRMLERSLKSTVDKHYQAFAAALPHHSALVSSMSTTQAQVSEARTKLQEAKDALSSKRADLVQLWSRGQTVEEMIKILDEIDRLKSVPDQLESLMAEKRLLQAAILLVRSLKSINKGEMQEIGAVSDLRSYLNGQETALREILIDELHSHLYLKTFWCDSRWAAYTPDQQILPAVPFDEIASIGTSNGEKLPSVIPSSRGTKLSRFLHSLAMKPNENPLDLAESDPTSSNAFAVPSSPTASTSAAGQPDKNPESDSFAYIETLLESLAVLAQLGSALDVVAQRLPVEVYTLVETTIEEVSDRAEFAKRASTILQGGRPLSMDGSGKMVVAGAVNMLRMAALESPAKDADREVLRDLFWTLYSKLDAVVQGLRVVYEVANRIGSRRDFKDSSGAKVANLFPLVEIWTPLQGEIRTLLRDYIATDESVSSSRNPIASIQEVLRDGRSIRPRDKQLFRFTESDAKATTRSLKKYEDELTRTLKETVPGLVQGTSETAVQTTLSSFGSSDRFNIAGQHMLVVKADAFHVAVLFQPTLVFLNRVVEVLPPGMADSAKDSGALLDEFVLSIFLPQLEERVDNLFHHAVTGADAFQVDTTAGRLSAQPLLKCTTQLMALTNSLCIMMRATPFHRENYARLILGVIIQFYQRCSERFRDLVSPDDLSVMSEEHLALSFQWAQRPEVSACLSALDSVEPNSPEMVRICRQETRVELNFQAGKSIKKTDIIHSTRNIAALGNLYHSLTWFIGELYNLKSLNEELLSPGPLHNLEPPLSAITPLTPFVPPVPPPAAKSDDSLRLPLSREMTLRFDALLKTYTQLTELILYTIRIDIRCRTIYYLDLAMRTGNYKLDTAATEPDPYIVDLNADLTACDDAVTASLPQKQRIFVFEGLGLLIEHLLISHARSIRFANSFGIQKIQRNILAMQQNLKTIMDGPLEAELERAKKYYSLFSLAPARLLAGIRQRAEFTFDEYKTILNFQYGIDQSLSETAAAQSDREYNMHLIDLHALAIDMEDDAD</sequence>
<evidence type="ECO:0000259" key="8">
    <source>
        <dbReference type="Pfam" id="PF20652"/>
    </source>
</evidence>
<dbReference type="EMBL" id="KV425984">
    <property type="protein sequence ID" value="KZV93778.1"/>
    <property type="molecule type" value="Genomic_DNA"/>
</dbReference>
<reference evidence="9 10" key="1">
    <citation type="journal article" date="2016" name="Mol. Biol. Evol.">
        <title>Comparative Genomics of Early-Diverging Mushroom-Forming Fungi Provides Insights into the Origins of Lignocellulose Decay Capabilities.</title>
        <authorList>
            <person name="Nagy L.G."/>
            <person name="Riley R."/>
            <person name="Tritt A."/>
            <person name="Adam C."/>
            <person name="Daum C."/>
            <person name="Floudas D."/>
            <person name="Sun H."/>
            <person name="Yadav J.S."/>
            <person name="Pangilinan J."/>
            <person name="Larsson K.H."/>
            <person name="Matsuura K."/>
            <person name="Barry K."/>
            <person name="Labutti K."/>
            <person name="Kuo R."/>
            <person name="Ohm R.A."/>
            <person name="Bhattacharya S.S."/>
            <person name="Shirouzu T."/>
            <person name="Yoshinaga Y."/>
            <person name="Martin F.M."/>
            <person name="Grigoriev I.V."/>
            <person name="Hibbett D.S."/>
        </authorList>
    </citation>
    <scope>NUCLEOTIDE SEQUENCE [LARGE SCALE GENOMIC DNA]</scope>
    <source>
        <strain evidence="9 10">HHB12029</strain>
    </source>
</reference>
<accession>A0A165IRM2</accession>
<dbReference type="STRING" id="1314781.A0A165IRM2"/>
<proteinExistence type="inferred from homology"/>
<dbReference type="InterPro" id="IPR007191">
    <property type="entry name" value="Sec8_exocyst_N"/>
</dbReference>
<keyword evidence="5" id="KW-0175">Coiled coil</keyword>
<comment type="function">
    <text evidence="4">Component of the exocyst complex involved in the docking of exocytic vesicles with fusion sites on the plasma membrane.</text>
</comment>
<feature type="region of interest" description="Disordered" evidence="6">
    <location>
        <begin position="266"/>
        <end position="301"/>
    </location>
</feature>
<dbReference type="OrthoDB" id="272977at2759"/>
<keyword evidence="10" id="KW-1185">Reference proteome</keyword>
<evidence type="ECO:0000256" key="1">
    <source>
        <dbReference type="ARBA" id="ARBA00022448"/>
    </source>
</evidence>
<feature type="domain" description="Exocyst complex component Sec8 middle helical bundle" evidence="8">
    <location>
        <begin position="300"/>
        <end position="582"/>
    </location>
</feature>
<dbReference type="Pfam" id="PF04048">
    <property type="entry name" value="Sec8_N"/>
    <property type="match status" value="1"/>
</dbReference>
<evidence type="ECO:0000256" key="6">
    <source>
        <dbReference type="SAM" id="MobiDB-lite"/>
    </source>
</evidence>
<dbReference type="Proteomes" id="UP000077266">
    <property type="component" value="Unassembled WGS sequence"/>
</dbReference>
<dbReference type="AlphaFoldDB" id="A0A165IRM2"/>
<name>A0A165IRM2_EXIGL</name>
<dbReference type="GO" id="GO:0090522">
    <property type="term" value="P:vesicle tethering involved in exocytosis"/>
    <property type="evidence" value="ECO:0007669"/>
    <property type="project" value="UniProtKB-UniRule"/>
</dbReference>
<comment type="similarity">
    <text evidence="4">Belongs to the SEC8 family.</text>
</comment>
<dbReference type="GO" id="GO:0006612">
    <property type="term" value="P:protein targeting to membrane"/>
    <property type="evidence" value="ECO:0007669"/>
    <property type="project" value="UniProtKB-UniRule"/>
</dbReference>
<evidence type="ECO:0000256" key="4">
    <source>
        <dbReference type="RuleBase" id="RU367079"/>
    </source>
</evidence>
<evidence type="ECO:0000256" key="2">
    <source>
        <dbReference type="ARBA" id="ARBA00022483"/>
    </source>
</evidence>
<dbReference type="FunCoup" id="A0A165IRM2">
    <property type="interactions" value="30"/>
</dbReference>
<protein>
    <recommendedName>
        <fullName evidence="4">Exocyst complex component Sec8</fullName>
    </recommendedName>
</protein>
<dbReference type="GO" id="GO:0000145">
    <property type="term" value="C:exocyst"/>
    <property type="evidence" value="ECO:0007669"/>
    <property type="project" value="UniProtKB-UniRule"/>
</dbReference>
<evidence type="ECO:0000259" key="7">
    <source>
        <dbReference type="Pfam" id="PF04048"/>
    </source>
</evidence>
<evidence type="ECO:0000313" key="9">
    <source>
        <dbReference type="EMBL" id="KZV93778.1"/>
    </source>
</evidence>
<dbReference type="Pfam" id="PF20652">
    <property type="entry name" value="Sec8_C"/>
    <property type="match status" value="1"/>
</dbReference>
<feature type="compositionally biased region" description="Low complexity" evidence="6">
    <location>
        <begin position="282"/>
        <end position="294"/>
    </location>
</feature>
<evidence type="ECO:0000256" key="3">
    <source>
        <dbReference type="ARBA" id="ARBA00022927"/>
    </source>
</evidence>
<dbReference type="InterPro" id="IPR048630">
    <property type="entry name" value="Sec8_M"/>
</dbReference>
<keyword evidence="3 4" id="KW-0653">Protein transport</keyword>
<evidence type="ECO:0000313" key="10">
    <source>
        <dbReference type="Proteomes" id="UP000077266"/>
    </source>
</evidence>
<dbReference type="PANTHER" id="PTHR14146">
    <property type="entry name" value="EXOCYST COMPLEX COMPONENT 4"/>
    <property type="match status" value="1"/>
</dbReference>